<evidence type="ECO:0000313" key="2">
    <source>
        <dbReference type="EMBL" id="MDR7298585.1"/>
    </source>
</evidence>
<dbReference type="RefSeq" id="WP_310347615.1">
    <property type="nucleotide sequence ID" value="NZ_JAVDXQ010000005.1"/>
</dbReference>
<dbReference type="SMART" id="SM00065">
    <property type="entry name" value="GAF"/>
    <property type="match status" value="1"/>
</dbReference>
<dbReference type="Pfam" id="PF00990">
    <property type="entry name" value="GGDEF"/>
    <property type="match status" value="1"/>
</dbReference>
<sequence>MPTTGKLLEVIALQTEVAGLGLDLDLGSLLDRVVKRTVNLVDADGAALEMAEGDEMVYRAAAGMAEGSLGLRLRRSDSLSGRCVAEGQSLICADALLDPRCDRAACERLGLRSMVVVPLRHHGMTVGVLKAMSRQPGHFADRHLALLKLVSELVAAAMYFATRYAPDELFRKATHDGLTDLPNRSLFMDRLYASLAQAQRDGQPLAVMMLDLNGLKGINDGFGHRAGDAALLTFAHRLAGGLRQTDTAARLGGDEFAVLLRPLAADGGLAATMQRLAGQINGSVEFEGRLLQVGASMGAASFPEDGADAARLLELADQRMYCDKRGLQPVSA</sequence>
<keyword evidence="3" id="KW-1185">Reference proteome</keyword>
<proteinExistence type="predicted"/>
<dbReference type="Pfam" id="PF13185">
    <property type="entry name" value="GAF_2"/>
    <property type="match status" value="1"/>
</dbReference>
<dbReference type="PANTHER" id="PTHR46663">
    <property type="entry name" value="DIGUANYLATE CYCLASE DGCT-RELATED"/>
    <property type="match status" value="1"/>
</dbReference>
<dbReference type="SUPFAM" id="SSF55781">
    <property type="entry name" value="GAF domain-like"/>
    <property type="match status" value="1"/>
</dbReference>
<dbReference type="CDD" id="cd01949">
    <property type="entry name" value="GGDEF"/>
    <property type="match status" value="1"/>
</dbReference>
<dbReference type="NCBIfam" id="TIGR00254">
    <property type="entry name" value="GGDEF"/>
    <property type="match status" value="1"/>
</dbReference>
<dbReference type="InterPro" id="IPR029016">
    <property type="entry name" value="GAF-like_dom_sf"/>
</dbReference>
<evidence type="ECO:0000259" key="1">
    <source>
        <dbReference type="PROSITE" id="PS50887"/>
    </source>
</evidence>
<dbReference type="SMART" id="SM00267">
    <property type="entry name" value="GGDEF"/>
    <property type="match status" value="1"/>
</dbReference>
<evidence type="ECO:0000313" key="3">
    <source>
        <dbReference type="Proteomes" id="UP001180536"/>
    </source>
</evidence>
<dbReference type="InterPro" id="IPR000160">
    <property type="entry name" value="GGDEF_dom"/>
</dbReference>
<dbReference type="EMBL" id="JAVDXQ010000005">
    <property type="protein sequence ID" value="MDR7298585.1"/>
    <property type="molecule type" value="Genomic_DNA"/>
</dbReference>
<dbReference type="PANTHER" id="PTHR46663:SF2">
    <property type="entry name" value="GGDEF DOMAIN-CONTAINING PROTEIN"/>
    <property type="match status" value="1"/>
</dbReference>
<reference evidence="2 3" key="1">
    <citation type="submission" date="2023-07" db="EMBL/GenBank/DDBJ databases">
        <title>Sorghum-associated microbial communities from plants grown in Nebraska, USA.</title>
        <authorList>
            <person name="Schachtman D."/>
        </authorList>
    </citation>
    <scope>NUCLEOTIDE SEQUENCE [LARGE SCALE GENOMIC DNA]</scope>
    <source>
        <strain evidence="2 3">BE310</strain>
    </source>
</reference>
<dbReference type="InterPro" id="IPR052163">
    <property type="entry name" value="DGC-Regulatory_Protein"/>
</dbReference>
<gene>
    <name evidence="2" type="ORF">J2X16_003948</name>
</gene>
<organism evidence="2 3">
    <name type="scientific">Pelomonas aquatica</name>
    <dbReference type="NCBI Taxonomy" id="431058"/>
    <lineage>
        <taxon>Bacteria</taxon>
        <taxon>Pseudomonadati</taxon>
        <taxon>Pseudomonadota</taxon>
        <taxon>Betaproteobacteria</taxon>
        <taxon>Burkholderiales</taxon>
        <taxon>Sphaerotilaceae</taxon>
        <taxon>Roseateles</taxon>
    </lineage>
</organism>
<protein>
    <submittedName>
        <fullName evidence="2">Diguanylate cyclase (GGDEF)-like protein</fullName>
    </submittedName>
</protein>
<feature type="domain" description="GGDEF" evidence="1">
    <location>
        <begin position="203"/>
        <end position="332"/>
    </location>
</feature>
<dbReference type="InterPro" id="IPR003018">
    <property type="entry name" value="GAF"/>
</dbReference>
<name>A0ABU1ZD84_9BURK</name>
<comment type="caution">
    <text evidence="2">The sequence shown here is derived from an EMBL/GenBank/DDBJ whole genome shotgun (WGS) entry which is preliminary data.</text>
</comment>
<dbReference type="InterPro" id="IPR029787">
    <property type="entry name" value="Nucleotide_cyclase"/>
</dbReference>
<dbReference type="Proteomes" id="UP001180536">
    <property type="component" value="Unassembled WGS sequence"/>
</dbReference>
<accession>A0ABU1ZD84</accession>
<dbReference type="Gene3D" id="3.30.70.270">
    <property type="match status" value="1"/>
</dbReference>
<dbReference type="PROSITE" id="PS50887">
    <property type="entry name" value="GGDEF"/>
    <property type="match status" value="1"/>
</dbReference>
<dbReference type="SUPFAM" id="SSF55073">
    <property type="entry name" value="Nucleotide cyclase"/>
    <property type="match status" value="1"/>
</dbReference>
<dbReference type="Gene3D" id="3.30.450.40">
    <property type="match status" value="1"/>
</dbReference>
<dbReference type="InterPro" id="IPR043128">
    <property type="entry name" value="Rev_trsase/Diguanyl_cyclase"/>
</dbReference>